<accession>A0A5B8J3R5</accession>
<keyword evidence="3" id="KW-1185">Reference proteome</keyword>
<reference evidence="2 3" key="1">
    <citation type="submission" date="2019-07" db="EMBL/GenBank/DDBJ databases">
        <authorList>
            <person name="Zhu P."/>
        </authorList>
    </citation>
    <scope>NUCLEOTIDE SEQUENCE [LARGE SCALE GENOMIC DNA]</scope>
    <source>
        <strain evidence="2 3">SSL-25</strain>
    </source>
</reference>
<evidence type="ECO:0000256" key="1">
    <source>
        <dbReference type="SAM" id="MobiDB-lite"/>
    </source>
</evidence>
<sequence length="86" mass="9318">MAERTVERDGSSPTGRRRDGVDLRILRREGSALLTPDGAGRSTAVGTLRDHRRRDDGPQPAIRRPETAAGGLESASTGRMNRPWPG</sequence>
<dbReference type="AlphaFoldDB" id="A0A5B8J3R5"/>
<dbReference type="Proteomes" id="UP000320580">
    <property type="component" value="Chromosome"/>
</dbReference>
<name>A0A5B8J3R5_9ACTN</name>
<feature type="compositionally biased region" description="Basic and acidic residues" evidence="1">
    <location>
        <begin position="1"/>
        <end position="30"/>
    </location>
</feature>
<evidence type="ECO:0000313" key="2">
    <source>
        <dbReference type="EMBL" id="QDY75876.1"/>
    </source>
</evidence>
<evidence type="ECO:0000313" key="3">
    <source>
        <dbReference type="Proteomes" id="UP000320580"/>
    </source>
</evidence>
<protein>
    <submittedName>
        <fullName evidence="2">Uncharacterized protein</fullName>
    </submittedName>
</protein>
<dbReference type="RefSeq" id="WP_146479180.1">
    <property type="nucleotide sequence ID" value="NZ_CP042266.1"/>
</dbReference>
<dbReference type="KEGG" id="sqz:FQU76_04300"/>
<gene>
    <name evidence="2" type="ORF">FQU76_04300</name>
</gene>
<dbReference type="EMBL" id="CP042266">
    <property type="protein sequence ID" value="QDY75876.1"/>
    <property type="molecule type" value="Genomic_DNA"/>
</dbReference>
<proteinExistence type="predicted"/>
<organism evidence="2 3">
    <name type="scientific">Streptomyces qinzhouensis</name>
    <dbReference type="NCBI Taxonomy" id="2599401"/>
    <lineage>
        <taxon>Bacteria</taxon>
        <taxon>Bacillati</taxon>
        <taxon>Actinomycetota</taxon>
        <taxon>Actinomycetes</taxon>
        <taxon>Kitasatosporales</taxon>
        <taxon>Streptomycetaceae</taxon>
        <taxon>Streptomyces</taxon>
    </lineage>
</organism>
<feature type="region of interest" description="Disordered" evidence="1">
    <location>
        <begin position="1"/>
        <end position="86"/>
    </location>
</feature>